<accession>A0ABC9WRT4</accession>
<name>A0ABC9WRT4_GRUJA</name>
<keyword evidence="2" id="KW-1185">Reference proteome</keyword>
<reference evidence="1 2" key="1">
    <citation type="submission" date="2024-06" db="EMBL/GenBank/DDBJ databases">
        <title>The draft genome of Grus japonensis, version 3.</title>
        <authorList>
            <person name="Nabeshima K."/>
            <person name="Suzuki S."/>
            <person name="Onuma M."/>
        </authorList>
    </citation>
    <scope>NUCLEOTIDE SEQUENCE [LARGE SCALE GENOMIC DNA]</scope>
    <source>
        <strain evidence="1 2">451A</strain>
    </source>
</reference>
<gene>
    <name evidence="1" type="ORF">GRJ2_001184500</name>
</gene>
<evidence type="ECO:0000313" key="1">
    <source>
        <dbReference type="EMBL" id="GAB0187192.1"/>
    </source>
</evidence>
<proteinExistence type="predicted"/>
<protein>
    <submittedName>
        <fullName evidence="1">Mitochondrial enolase superfamily member 1</fullName>
    </submittedName>
</protein>
<dbReference type="Proteomes" id="UP001623348">
    <property type="component" value="Unassembled WGS sequence"/>
</dbReference>
<dbReference type="EMBL" id="BAAFJT010000003">
    <property type="protein sequence ID" value="GAB0187192.1"/>
    <property type="molecule type" value="Genomic_DNA"/>
</dbReference>
<dbReference type="AlphaFoldDB" id="A0ABC9WRT4"/>
<organism evidence="1 2">
    <name type="scientific">Grus japonensis</name>
    <name type="common">Japanese crane</name>
    <name type="synonym">Red-crowned crane</name>
    <dbReference type="NCBI Taxonomy" id="30415"/>
    <lineage>
        <taxon>Eukaryota</taxon>
        <taxon>Metazoa</taxon>
        <taxon>Chordata</taxon>
        <taxon>Craniata</taxon>
        <taxon>Vertebrata</taxon>
        <taxon>Euteleostomi</taxon>
        <taxon>Archelosauria</taxon>
        <taxon>Archosauria</taxon>
        <taxon>Dinosauria</taxon>
        <taxon>Saurischia</taxon>
        <taxon>Theropoda</taxon>
        <taxon>Coelurosauria</taxon>
        <taxon>Aves</taxon>
        <taxon>Neognathae</taxon>
        <taxon>Neoaves</taxon>
        <taxon>Gruiformes</taxon>
        <taxon>Gruidae</taxon>
        <taxon>Grus</taxon>
    </lineage>
</organism>
<evidence type="ECO:0000313" key="2">
    <source>
        <dbReference type="Proteomes" id="UP001623348"/>
    </source>
</evidence>
<comment type="caution">
    <text evidence="1">The sequence shown here is derived from an EMBL/GenBank/DDBJ whole genome shotgun (WGS) entry which is preliminary data.</text>
</comment>
<sequence length="126" mass="13946">MDQLVLQNMDIEVQTLKRDPVCAEGSAWHSVTLQRETLAPLKTGGSESAHSLGRSNVVPLFRKDLANSKPVILPSIPARVVEQATIQSVCKYFEDISKTKNDQYGYLKNRVSGLVDKLEALDMDTS</sequence>